<dbReference type="Gene3D" id="3.90.1150.10">
    <property type="entry name" value="Aspartate Aminotransferase, domain 1"/>
    <property type="match status" value="1"/>
</dbReference>
<evidence type="ECO:0000313" key="10">
    <source>
        <dbReference type="Proteomes" id="UP000314983"/>
    </source>
</evidence>
<keyword evidence="5" id="KW-0032">Aminotransferase</keyword>
<dbReference type="InterPro" id="IPR015422">
    <property type="entry name" value="PyrdxlP-dep_Trfase_small"/>
</dbReference>
<dbReference type="Proteomes" id="UP000314983">
    <property type="component" value="Chromosome 18"/>
</dbReference>
<name>A0A4W4DW81_ELEEL</name>
<evidence type="ECO:0000256" key="3">
    <source>
        <dbReference type="ARBA" id="ARBA00011738"/>
    </source>
</evidence>
<dbReference type="EC" id="2.6.1.1" evidence="4"/>
<dbReference type="Gene3D" id="3.40.640.10">
    <property type="entry name" value="Type I PLP-dependent aspartate aminotransferase-like (Major domain)"/>
    <property type="match status" value="1"/>
</dbReference>
<evidence type="ECO:0000256" key="7">
    <source>
        <dbReference type="ARBA" id="ARBA00022898"/>
    </source>
</evidence>
<dbReference type="SUPFAM" id="SSF53383">
    <property type="entry name" value="PLP-dependent transferases"/>
    <property type="match status" value="1"/>
</dbReference>
<dbReference type="GO" id="GO:0005829">
    <property type="term" value="C:cytosol"/>
    <property type="evidence" value="ECO:0007669"/>
    <property type="project" value="TreeGrafter"/>
</dbReference>
<evidence type="ECO:0000256" key="2">
    <source>
        <dbReference type="ARBA" id="ARBA00007441"/>
    </source>
</evidence>
<dbReference type="RefSeq" id="XP_026868019.2">
    <property type="nucleotide sequence ID" value="XM_027012218.2"/>
</dbReference>
<dbReference type="Ensembl" id="ENSEEET00000003186.2">
    <property type="protein sequence ID" value="ENSEEEP00000003140.2"/>
    <property type="gene ID" value="ENSEEEG00000001779.2"/>
</dbReference>
<reference evidence="9" key="5">
    <citation type="submission" date="2025-09" db="UniProtKB">
        <authorList>
            <consortium name="Ensembl"/>
        </authorList>
    </citation>
    <scope>IDENTIFICATION</scope>
</reference>
<comment type="subunit">
    <text evidence="3">Homodimer.</text>
</comment>
<reference evidence="10" key="2">
    <citation type="journal article" date="2017" name="Sci. Adv.">
        <title>A tail of two voltages: Proteomic comparison of the three electric organs of the electric eel.</title>
        <authorList>
            <person name="Traeger L.L."/>
            <person name="Sabat G."/>
            <person name="Barrett-Wilt G.A."/>
            <person name="Wells G.B."/>
            <person name="Sussman M.R."/>
        </authorList>
    </citation>
    <scope>NUCLEOTIDE SEQUENCE [LARGE SCALE GENOMIC DNA]</scope>
</reference>
<dbReference type="InterPro" id="IPR004839">
    <property type="entry name" value="Aminotransferase_I/II_large"/>
</dbReference>
<evidence type="ECO:0000313" key="9">
    <source>
        <dbReference type="Ensembl" id="ENSEEEP00000003140.2"/>
    </source>
</evidence>
<evidence type="ECO:0000259" key="8">
    <source>
        <dbReference type="Pfam" id="PF00155"/>
    </source>
</evidence>
<reference evidence="9" key="3">
    <citation type="submission" date="2020-05" db="EMBL/GenBank/DDBJ databases">
        <title>Electrophorus electricus (electric eel) genome, fEleEle1, primary haplotype.</title>
        <authorList>
            <person name="Myers G."/>
            <person name="Meyer A."/>
            <person name="Fedrigo O."/>
            <person name="Formenti G."/>
            <person name="Rhie A."/>
            <person name="Tracey A."/>
            <person name="Sims Y."/>
            <person name="Jarvis E.D."/>
        </authorList>
    </citation>
    <scope>NUCLEOTIDE SEQUENCE [LARGE SCALE GENOMIC DNA]</scope>
</reference>
<evidence type="ECO:0000256" key="1">
    <source>
        <dbReference type="ARBA" id="ARBA00001933"/>
    </source>
</evidence>
<sequence>MSSYSVFSHIPVADPNTGAKLFSDFNRDSHRDKVFLAGKEYVGEGGRSALLPLIRKIKQQMNSDPTLNPEYLPSLGLPHFTRRASELALGKDSRAILENRVIGVQVVGGSGAVRLGAELLKCRYGDGSSWRGPVLLPSPFDESLSWIFKAAGVGDVQCYHYWDGEQRGVCVGKMMEDLEKAPEQSVVVLSVVGHWPTGSDLSQGEWKHVVEVLGTRRLLPFFLLRAQGLCSGEPEEDAWPLRYAVAQGLELLCAQSFSHNFGLYGERVGHLLCVLKENDNLLAVQSQAEKLVQALWAHPPLEGARVVTTVLSNPAHLVEWLDGLKGIAERCMVMRERLREKLRLLGGTWEHLVKSRGLYCCIGLTVQQVAFLARKRHVYLLPEGCLNVSAINSRNLDYVAESIHLALTSHI</sequence>
<dbReference type="AlphaFoldDB" id="A0A4W4DW81"/>
<accession>A0A4W4DW81</accession>
<dbReference type="GeneID" id="113578765"/>
<dbReference type="Pfam" id="PF00155">
    <property type="entry name" value="Aminotran_1_2"/>
    <property type="match status" value="1"/>
</dbReference>
<dbReference type="OMA" id="PGGLYCC"/>
<dbReference type="GeneTree" id="ENSGT00950000183082"/>
<dbReference type="PANTHER" id="PTHR11879:SF36">
    <property type="entry name" value="ASPARTATE AMINOTRANSFERASE, CYTOPLASMIC 2"/>
    <property type="match status" value="1"/>
</dbReference>
<dbReference type="GO" id="GO:0030170">
    <property type="term" value="F:pyridoxal phosphate binding"/>
    <property type="evidence" value="ECO:0007669"/>
    <property type="project" value="InterPro"/>
</dbReference>
<evidence type="ECO:0000256" key="6">
    <source>
        <dbReference type="ARBA" id="ARBA00022679"/>
    </source>
</evidence>
<dbReference type="InterPro" id="IPR015424">
    <property type="entry name" value="PyrdxlP-dep_Trfase"/>
</dbReference>
<keyword evidence="10" id="KW-1185">Reference proteome</keyword>
<dbReference type="GO" id="GO:0004069">
    <property type="term" value="F:L-aspartate:2-oxoglutarate aminotransferase activity"/>
    <property type="evidence" value="ECO:0007669"/>
    <property type="project" value="UniProtKB-EC"/>
</dbReference>
<dbReference type="GO" id="GO:0006532">
    <property type="term" value="P:aspartate biosynthetic process"/>
    <property type="evidence" value="ECO:0007669"/>
    <property type="project" value="TreeGrafter"/>
</dbReference>
<dbReference type="PRINTS" id="PR00799">
    <property type="entry name" value="TRANSAMINASE"/>
</dbReference>
<organism evidence="9 10">
    <name type="scientific">Electrophorus electricus</name>
    <name type="common">Electric eel</name>
    <name type="synonym">Gymnotus electricus</name>
    <dbReference type="NCBI Taxonomy" id="8005"/>
    <lineage>
        <taxon>Eukaryota</taxon>
        <taxon>Metazoa</taxon>
        <taxon>Chordata</taxon>
        <taxon>Craniata</taxon>
        <taxon>Vertebrata</taxon>
        <taxon>Euteleostomi</taxon>
        <taxon>Actinopterygii</taxon>
        <taxon>Neopterygii</taxon>
        <taxon>Teleostei</taxon>
        <taxon>Ostariophysi</taxon>
        <taxon>Gymnotiformes</taxon>
        <taxon>Gymnotoidei</taxon>
        <taxon>Gymnotidae</taxon>
        <taxon>Electrophorus</taxon>
    </lineage>
</organism>
<evidence type="ECO:0000256" key="5">
    <source>
        <dbReference type="ARBA" id="ARBA00022576"/>
    </source>
</evidence>
<gene>
    <name evidence="9" type="primary">GOT1L1</name>
</gene>
<comment type="cofactor">
    <cofactor evidence="1">
        <name>pyridoxal 5'-phosphate</name>
        <dbReference type="ChEBI" id="CHEBI:597326"/>
    </cofactor>
</comment>
<reference evidence="9" key="4">
    <citation type="submission" date="2025-08" db="UniProtKB">
        <authorList>
            <consortium name="Ensembl"/>
        </authorList>
    </citation>
    <scope>IDENTIFICATION</scope>
</reference>
<protein>
    <recommendedName>
        <fullName evidence="4">aspartate transaminase</fullName>
        <ecNumber evidence="4">2.6.1.1</ecNumber>
    </recommendedName>
</protein>
<reference evidence="10" key="1">
    <citation type="journal article" date="2014" name="Science">
        <title>Nonhuman genetics. Genomic basis for the convergent evolution of electric organs.</title>
        <authorList>
            <person name="Gallant J.R."/>
            <person name="Traeger L.L."/>
            <person name="Volkening J.D."/>
            <person name="Moffett H."/>
            <person name="Chen P.H."/>
            <person name="Novina C.D."/>
            <person name="Phillips G.N.Jr."/>
            <person name="Anand R."/>
            <person name="Wells G.B."/>
            <person name="Pinch M."/>
            <person name="Guth R."/>
            <person name="Unguez G.A."/>
            <person name="Albert J.S."/>
            <person name="Zakon H.H."/>
            <person name="Samanta M.P."/>
            <person name="Sussman M.R."/>
        </authorList>
    </citation>
    <scope>NUCLEOTIDE SEQUENCE [LARGE SCALE GENOMIC DNA]</scope>
</reference>
<dbReference type="InterPro" id="IPR000796">
    <property type="entry name" value="Asp_trans"/>
</dbReference>
<proteinExistence type="inferred from homology"/>
<dbReference type="CDD" id="cd00609">
    <property type="entry name" value="AAT_like"/>
    <property type="match status" value="1"/>
</dbReference>
<dbReference type="STRING" id="8005.ENSEEEP00000003140"/>
<dbReference type="PANTHER" id="PTHR11879">
    <property type="entry name" value="ASPARTATE AMINOTRANSFERASE"/>
    <property type="match status" value="1"/>
</dbReference>
<dbReference type="InterPro" id="IPR015421">
    <property type="entry name" value="PyrdxlP-dep_Trfase_major"/>
</dbReference>
<comment type="similarity">
    <text evidence="2">Belongs to the class-I pyridoxal-phosphate-dependent aminotransferase family.</text>
</comment>
<keyword evidence="7" id="KW-0663">Pyridoxal phosphate</keyword>
<feature type="domain" description="Aminotransferase class I/classII large" evidence="8">
    <location>
        <begin position="35"/>
        <end position="403"/>
    </location>
</feature>
<evidence type="ECO:0000256" key="4">
    <source>
        <dbReference type="ARBA" id="ARBA00012753"/>
    </source>
</evidence>
<keyword evidence="6" id="KW-0808">Transferase</keyword>